<evidence type="ECO:0000313" key="2">
    <source>
        <dbReference type="EMBL" id="GEU50636.1"/>
    </source>
</evidence>
<gene>
    <name evidence="2" type="ORF">Tci_022614</name>
</gene>
<protein>
    <recommendedName>
        <fullName evidence="1">Reverse transcriptase domain-containing protein</fullName>
    </recommendedName>
</protein>
<dbReference type="PANTHER" id="PTHR33116:SF76">
    <property type="entry name" value="DUF4283 DOMAIN-CONTAINING PROTEIN"/>
    <property type="match status" value="1"/>
</dbReference>
<dbReference type="SUPFAM" id="SSF56672">
    <property type="entry name" value="DNA/RNA polymerases"/>
    <property type="match status" value="1"/>
</dbReference>
<feature type="domain" description="Reverse transcriptase" evidence="1">
    <location>
        <begin position="674"/>
        <end position="814"/>
    </location>
</feature>
<dbReference type="CDD" id="cd01650">
    <property type="entry name" value="RT_nLTR_like"/>
    <property type="match status" value="1"/>
</dbReference>
<dbReference type="InterPro" id="IPR000477">
    <property type="entry name" value="RT_dom"/>
</dbReference>
<dbReference type="AlphaFoldDB" id="A0A6L2KMT6"/>
<proteinExistence type="predicted"/>
<reference evidence="2" key="1">
    <citation type="journal article" date="2019" name="Sci. Rep.">
        <title>Draft genome of Tanacetum cinerariifolium, the natural source of mosquito coil.</title>
        <authorList>
            <person name="Yamashiro T."/>
            <person name="Shiraishi A."/>
            <person name="Satake H."/>
            <person name="Nakayama K."/>
        </authorList>
    </citation>
    <scope>NUCLEOTIDE SEQUENCE</scope>
</reference>
<accession>A0A6L2KMT6</accession>
<dbReference type="EMBL" id="BKCJ010002744">
    <property type="protein sequence ID" value="GEU50636.1"/>
    <property type="molecule type" value="Genomic_DNA"/>
</dbReference>
<dbReference type="InterPro" id="IPR036691">
    <property type="entry name" value="Endo/exonu/phosph_ase_sf"/>
</dbReference>
<dbReference type="Pfam" id="PF00078">
    <property type="entry name" value="RVT_1"/>
    <property type="match status" value="2"/>
</dbReference>
<evidence type="ECO:0000259" key="1">
    <source>
        <dbReference type="Pfam" id="PF00078"/>
    </source>
</evidence>
<dbReference type="Gene3D" id="3.60.10.10">
    <property type="entry name" value="Endonuclease/exonuclease/phosphatase"/>
    <property type="match status" value="1"/>
</dbReference>
<dbReference type="InterPro" id="IPR043502">
    <property type="entry name" value="DNA/RNA_pol_sf"/>
</dbReference>
<name>A0A6L2KMT6_TANCI</name>
<sequence>MYSTNKDYISSVLESVKANSLASKISNIDDKILPRRYTTYQEPLKDVGSSISNISNVKDKVDTIHKPYFASVVHEKPQKTIIKIKEMRNEVSVNGAAVTIPMEAVVSVNACFVNTLYGYFIGDRLAFPLVENYVKNTWANEYYLEKNEIKRLSVWGKMHHIAIVAYFDVGLSIISTQIGKPLIEKCPKLPKVTLNEKVIDDGFIEVKKKKTKTKKKSKKQVEGIRLNKPTINLQYRRVDKGKSYKINNRVANKESNNRGPIQVTTYNSFSALSGETDTNLKDEERVNAGYQIPIESQFVNDSDEDVDEPWCLLGDLNAPLFVEDTSMGSSSLDVTMREFKECVKNIEVMDVQRMGLHYTWNQKPKGKDGILCKLDRVLANLEFLDVFMGAHAVFKPYRISDHSPAVLSIPSLVKEKPMPFKFFNVMVKKLKGLKKPIRKLMYDKGNLHANVVRLWEELDKVQTELDSDPNNLSFWEKEAAKLVDFNEALLMEEKFLKQKAKITWLKEGDSNTAYFHKVVKSRVSWSRIDVVTDAYGNVHHSIEVAKAFINHYEIFLREPGPDGFTVAFFKDTWDIIGVDVIKPVKEFFINGRLLKELNHTIIALIPKVNNPTRVTDYRPILCCNVLFKCISKIIANRLKDSLKTLVSPNQSAFMPGRCISDNILLTQEIMHNYHLDRGVPRINGSLHGYFEEKRGLRQGDPLSPYLFTLIMEVFTLMLKRRVREASNFTYHRFCSELDLINLCFPDDLFLFAHGDVNSAKVIKDALDYFMDSSGLNHSMPKSNAYFYNVINYTKLAILNVLPFEEDHLLVKYLGKNKSLLIARRLQLIQSVLSSLHVYWASVFMLPSRVLLDIEQIMRGFLWSQNNMSRGKVKVAWDVVCLPKQEGSLGIRRLDHFNKALMVSHVWKLLSIKESLWDKWIHIYKLKNRSFWDIPYRDRLLCGLISGVLRVLYPTSFHHVTLPELVLTMLPRDGMGKPFSVHNVWDSICPRDNLIAGLEGAGPSLASIITHLMPIAKRKSSKSCICKIVVAMAAYFVWHECNSWLFNKVKRSVTKVVECILSNVRLKLLSCCFKKSKDAILFARLWEIPMLGARVYASWKLQGDVEELWDELTKVEASKKM</sequence>
<dbReference type="PANTHER" id="PTHR33116">
    <property type="entry name" value="REVERSE TRANSCRIPTASE ZINC-BINDING DOMAIN-CONTAINING PROTEIN-RELATED-RELATED"/>
    <property type="match status" value="1"/>
</dbReference>
<comment type="caution">
    <text evidence="2">The sequence shown here is derived from an EMBL/GenBank/DDBJ whole genome shotgun (WGS) entry which is preliminary data.</text>
</comment>
<dbReference type="SUPFAM" id="SSF56219">
    <property type="entry name" value="DNase I-like"/>
    <property type="match status" value="1"/>
</dbReference>
<organism evidence="2">
    <name type="scientific">Tanacetum cinerariifolium</name>
    <name type="common">Dalmatian daisy</name>
    <name type="synonym">Chrysanthemum cinerariifolium</name>
    <dbReference type="NCBI Taxonomy" id="118510"/>
    <lineage>
        <taxon>Eukaryota</taxon>
        <taxon>Viridiplantae</taxon>
        <taxon>Streptophyta</taxon>
        <taxon>Embryophyta</taxon>
        <taxon>Tracheophyta</taxon>
        <taxon>Spermatophyta</taxon>
        <taxon>Magnoliopsida</taxon>
        <taxon>eudicotyledons</taxon>
        <taxon>Gunneridae</taxon>
        <taxon>Pentapetalae</taxon>
        <taxon>asterids</taxon>
        <taxon>campanulids</taxon>
        <taxon>Asterales</taxon>
        <taxon>Asteraceae</taxon>
        <taxon>Asteroideae</taxon>
        <taxon>Anthemideae</taxon>
        <taxon>Anthemidinae</taxon>
        <taxon>Tanacetum</taxon>
    </lineage>
</organism>
<feature type="domain" description="Reverse transcriptase" evidence="1">
    <location>
        <begin position="605"/>
        <end position="667"/>
    </location>
</feature>